<dbReference type="Proteomes" id="UP000199170">
    <property type="component" value="Unassembled WGS sequence"/>
</dbReference>
<dbReference type="GO" id="GO:0016020">
    <property type="term" value="C:membrane"/>
    <property type="evidence" value="ECO:0007669"/>
    <property type="project" value="TreeGrafter"/>
</dbReference>
<dbReference type="SUPFAM" id="SSF53756">
    <property type="entry name" value="UDP-Glycosyltransferase/glycogen phosphorylase"/>
    <property type="match status" value="1"/>
</dbReference>
<keyword evidence="3" id="KW-1185">Reference proteome</keyword>
<keyword evidence="2" id="KW-0808">Transferase</keyword>
<dbReference type="RefSeq" id="WP_089766723.1">
    <property type="nucleotide sequence ID" value="NZ_FNPB01000004.1"/>
</dbReference>
<accession>A0A1H3FS40</accession>
<proteinExistence type="predicted"/>
<dbReference type="GO" id="GO:0004377">
    <property type="term" value="F:GDP-Man:Man(3)GlcNAc(2)-PP-Dol alpha-1,2-mannosyltransferase activity"/>
    <property type="evidence" value="ECO:0007669"/>
    <property type="project" value="InterPro"/>
</dbReference>
<evidence type="ECO:0000259" key="1">
    <source>
        <dbReference type="Pfam" id="PF00534"/>
    </source>
</evidence>
<dbReference type="InterPro" id="IPR001296">
    <property type="entry name" value="Glyco_trans_1"/>
</dbReference>
<dbReference type="InterPro" id="IPR038013">
    <property type="entry name" value="ALG11"/>
</dbReference>
<protein>
    <submittedName>
        <fullName evidence="2">Glycosyl transferases group 1</fullName>
    </submittedName>
</protein>
<dbReference type="STRING" id="660517.SAMN04487946_104150"/>
<dbReference type="PANTHER" id="PTHR45919">
    <property type="entry name" value="GDP-MAN:MAN(3)GLCNAC(2)-PP-DOL ALPHA-1,2-MANNOSYLTRANSFERASE"/>
    <property type="match status" value="1"/>
</dbReference>
<dbReference type="GO" id="GO:0006487">
    <property type="term" value="P:protein N-linked glycosylation"/>
    <property type="evidence" value="ECO:0007669"/>
    <property type="project" value="TreeGrafter"/>
</dbReference>
<dbReference type="AlphaFoldDB" id="A0A1H3FS40"/>
<evidence type="ECO:0000313" key="3">
    <source>
        <dbReference type="Proteomes" id="UP000199170"/>
    </source>
</evidence>
<dbReference type="OrthoDB" id="132546at2157"/>
<reference evidence="3" key="1">
    <citation type="submission" date="2016-10" db="EMBL/GenBank/DDBJ databases">
        <authorList>
            <person name="Varghese N."/>
            <person name="Submissions S."/>
        </authorList>
    </citation>
    <scope>NUCLEOTIDE SEQUENCE [LARGE SCALE GENOMIC DNA]</scope>
    <source>
        <strain evidence="3">CGMCC 1.10118</strain>
    </source>
</reference>
<dbReference type="Gene3D" id="3.40.50.2000">
    <property type="entry name" value="Glycogen Phosphorylase B"/>
    <property type="match status" value="1"/>
</dbReference>
<name>A0A1H3FS40_9EURY</name>
<dbReference type="Pfam" id="PF00534">
    <property type="entry name" value="Glycos_transf_1"/>
    <property type="match status" value="1"/>
</dbReference>
<dbReference type="EMBL" id="FNPB01000004">
    <property type="protein sequence ID" value="SDX93892.1"/>
    <property type="molecule type" value="Genomic_DNA"/>
</dbReference>
<gene>
    <name evidence="2" type="ORF">SAMN04487946_104150</name>
</gene>
<dbReference type="PANTHER" id="PTHR45919:SF1">
    <property type="entry name" value="GDP-MAN:MAN(3)GLCNAC(2)-PP-DOL ALPHA-1,2-MANNOSYLTRANSFERASE"/>
    <property type="match status" value="1"/>
</dbReference>
<sequence>MTRVAVLHNTLDFQGGADVVCLSVCAALQREYDVSLFTLSETEPGVLAERFDIDLDADALTVRPAFGSERVGRLLSTVAPFVGPQLPFRSVLLRAVFERRADRYDLAVSTANELSVSLPSVQYVHYPQYNRHRLRDDEGATGGLLHRIWSGIAAPTRTELERSTSVLANSEWTAGVVDAVYGIEPAVVHPPVDPIEGGIPWDSRERGVVVVGRLAPDKRLLDAIEIVDGVCARGHDLHLHIVGGAPRAYRDYVERVESAAADRSYVFVERDVPRARIEELLGTHRYGLNCKPEEHFGMSVAEYVAAGMIAFAPDSGGQREILAGRDDRLFDSVPAAVDCIATAVENGDRPALDPDRFSSDRFEDAIRQAVRRRVH</sequence>
<organism evidence="2 3">
    <name type="scientific">Halobellus clavatus</name>
    <dbReference type="NCBI Taxonomy" id="660517"/>
    <lineage>
        <taxon>Archaea</taxon>
        <taxon>Methanobacteriati</taxon>
        <taxon>Methanobacteriota</taxon>
        <taxon>Stenosarchaea group</taxon>
        <taxon>Halobacteria</taxon>
        <taxon>Halobacteriales</taxon>
        <taxon>Haloferacaceae</taxon>
        <taxon>Halobellus</taxon>
    </lineage>
</organism>
<feature type="domain" description="Glycosyl transferase family 1" evidence="1">
    <location>
        <begin position="201"/>
        <end position="327"/>
    </location>
</feature>
<evidence type="ECO:0000313" key="2">
    <source>
        <dbReference type="EMBL" id="SDX93892.1"/>
    </source>
</evidence>